<dbReference type="HOGENOM" id="CLU_1584959_0_0_6"/>
<sequence>MNKFSHKKIAEEIDMLLSILCRFFAGFICCSNYLDSMESASESTVLSVDDESVEGTFYEQWCEMWSASVSLMKRVNITHHTKDDSMIKQSEFESLCLVKHISQMVKALSYIVIVSFTNMLKSCVCSLVYRVFHGECGMYNRLKTQHLLGRCVFFCMNENKEELCISYV</sequence>
<proteinExistence type="predicted"/>
<accession>Q1ZB41</accession>
<protein>
    <submittedName>
        <fullName evidence="1">Uncharacterized protein</fullName>
    </submittedName>
</protein>
<dbReference type="RefSeq" id="WP_006228604.1">
    <property type="nucleotide sequence ID" value="NZ_CH724134.1"/>
</dbReference>
<dbReference type="EMBL" id="AAPH01000001">
    <property type="protein sequence ID" value="EAS45301.1"/>
    <property type="molecule type" value="Genomic_DNA"/>
</dbReference>
<evidence type="ECO:0000313" key="2">
    <source>
        <dbReference type="Proteomes" id="UP000003789"/>
    </source>
</evidence>
<gene>
    <name evidence="1" type="ORF">P3TCK_02971</name>
</gene>
<reference evidence="1 2" key="1">
    <citation type="submission" date="2006-03" db="EMBL/GenBank/DDBJ databases">
        <authorList>
            <person name="Bartlett D.H."/>
            <person name="Valle G."/>
            <person name="Lauro F.M."/>
            <person name="Vezzi A."/>
            <person name="Simonato F."/>
            <person name="Eloe E."/>
            <person name="Vitulo N."/>
            <person name="Stratton T.K."/>
            <person name="D'angelo M."/>
            <person name="Ferriera S."/>
            <person name="Johnson J."/>
            <person name="Kravitz S."/>
            <person name="Beeson K."/>
            <person name="Sutton G."/>
            <person name="Rogers Y."/>
            <person name="Friedman R."/>
            <person name="Frazier M."/>
            <person name="Venter J.C."/>
        </authorList>
    </citation>
    <scope>NUCLEOTIDE SEQUENCE [LARGE SCALE GENOMIC DNA]</scope>
    <source>
        <strain evidence="1 2">3TCK</strain>
    </source>
</reference>
<dbReference type="AlphaFoldDB" id="Q1ZB41"/>
<name>Q1ZB41_9GAMM</name>
<evidence type="ECO:0000313" key="1">
    <source>
        <dbReference type="EMBL" id="EAS45301.1"/>
    </source>
</evidence>
<dbReference type="Proteomes" id="UP000003789">
    <property type="component" value="Unassembled WGS sequence"/>
</dbReference>
<comment type="caution">
    <text evidence="1">The sequence shown here is derived from an EMBL/GenBank/DDBJ whole genome shotgun (WGS) entry which is preliminary data.</text>
</comment>
<organism evidence="1 2">
    <name type="scientific">Photobacterium profundum 3TCK</name>
    <dbReference type="NCBI Taxonomy" id="314280"/>
    <lineage>
        <taxon>Bacteria</taxon>
        <taxon>Pseudomonadati</taxon>
        <taxon>Pseudomonadota</taxon>
        <taxon>Gammaproteobacteria</taxon>
        <taxon>Vibrionales</taxon>
        <taxon>Vibrionaceae</taxon>
        <taxon>Photobacterium</taxon>
    </lineage>
</organism>